<evidence type="ECO:0000256" key="17">
    <source>
        <dbReference type="RuleBase" id="RU003464"/>
    </source>
</evidence>
<dbReference type="InterPro" id="IPR023148">
    <property type="entry name" value="tRNA_m1G_MeTrfase_C_sf"/>
</dbReference>
<comment type="caution">
    <text evidence="19">The sequence shown here is derived from an EMBL/GenBank/DDBJ whole genome shotgun (WGS) entry which is preliminary data.</text>
</comment>
<evidence type="ECO:0000256" key="8">
    <source>
        <dbReference type="ARBA" id="ARBA00022603"/>
    </source>
</evidence>
<evidence type="ECO:0000256" key="16">
    <source>
        <dbReference type="PIRSR" id="PIRSR000386-1"/>
    </source>
</evidence>
<evidence type="ECO:0000256" key="5">
    <source>
        <dbReference type="ARBA" id="ARBA00012807"/>
    </source>
</evidence>
<evidence type="ECO:0000256" key="15">
    <source>
        <dbReference type="HAMAP-Rule" id="MF_00605"/>
    </source>
</evidence>
<feature type="domain" description="tRNA methyltransferase TRMD/TRM10-type" evidence="18">
    <location>
        <begin position="1"/>
        <end position="221"/>
    </location>
</feature>
<dbReference type="AlphaFoldDB" id="A0A412PBM9"/>
<dbReference type="InterPro" id="IPR029028">
    <property type="entry name" value="Alpha/beta_knot_MTases"/>
</dbReference>
<dbReference type="Gene3D" id="1.10.1270.20">
    <property type="entry name" value="tRNA(m1g37)methyltransferase, domain 2"/>
    <property type="match status" value="1"/>
</dbReference>
<dbReference type="GO" id="GO:0052906">
    <property type="term" value="F:tRNA (guanine(37)-N1)-methyltransferase activity"/>
    <property type="evidence" value="ECO:0007669"/>
    <property type="project" value="UniProtKB-UniRule"/>
</dbReference>
<evidence type="ECO:0000256" key="2">
    <source>
        <dbReference type="ARBA" id="ARBA00004496"/>
    </source>
</evidence>
<dbReference type="EC" id="2.1.1.228" evidence="5 15"/>
<dbReference type="GO" id="GO:0005829">
    <property type="term" value="C:cytosol"/>
    <property type="evidence" value="ECO:0007669"/>
    <property type="project" value="TreeGrafter"/>
</dbReference>
<dbReference type="HAMAP" id="MF_00605">
    <property type="entry name" value="TrmD"/>
    <property type="match status" value="1"/>
</dbReference>
<dbReference type="InterPro" id="IPR029026">
    <property type="entry name" value="tRNA_m1G_MTases_N"/>
</dbReference>
<keyword evidence="7 15" id="KW-0963">Cytoplasm</keyword>
<feature type="binding site" evidence="15 16">
    <location>
        <position position="110"/>
    </location>
    <ligand>
        <name>S-adenosyl-L-methionine</name>
        <dbReference type="ChEBI" id="CHEBI:59789"/>
    </ligand>
</feature>
<reference evidence="19 20" key="1">
    <citation type="submission" date="2018-08" db="EMBL/GenBank/DDBJ databases">
        <title>A genome reference for cultivated species of the human gut microbiota.</title>
        <authorList>
            <person name="Zou Y."/>
            <person name="Xue W."/>
            <person name="Luo G."/>
        </authorList>
    </citation>
    <scope>NUCLEOTIDE SEQUENCE [LARGE SCALE GENOMIC DNA]</scope>
    <source>
        <strain evidence="19 20">AF18-46</strain>
    </source>
</reference>
<comment type="subcellular location">
    <subcellularLocation>
        <location evidence="2 15 17">Cytoplasm</location>
    </subcellularLocation>
</comment>
<dbReference type="RefSeq" id="WP_118765256.1">
    <property type="nucleotide sequence ID" value="NZ_CABJCF010000004.1"/>
</dbReference>
<sequence>MRITVLTLFPEMYRDFVSTSIIGRAIERGLVTVDFVQIRDFAHDHYRHVDDKPFGGGLGQVMKCQPVLDALNSVKTENSYSMMMSPAGNVYNQSKARQLSQKDHLILLCGHYEGFDARINKHVDELVSIGDYVLTGGEMASMVIMDSVIRLLNGVIREGSTDDESHENGLLEYPQYTQPADYRGDKVPDILLSGHHAKIQEWRTQQSLLLTKTVRPDLFEKHQFTEYEEKVWKKLCEQESE</sequence>
<dbReference type="PIRSF" id="PIRSF000386">
    <property type="entry name" value="tRNA_mtase"/>
    <property type="match status" value="1"/>
</dbReference>
<keyword evidence="10 15" id="KW-0949">S-adenosyl-L-methionine</keyword>
<dbReference type="Pfam" id="PF01746">
    <property type="entry name" value="tRNA_m1G_MT"/>
    <property type="match status" value="1"/>
</dbReference>
<evidence type="ECO:0000256" key="1">
    <source>
        <dbReference type="ARBA" id="ARBA00002634"/>
    </source>
</evidence>
<evidence type="ECO:0000256" key="9">
    <source>
        <dbReference type="ARBA" id="ARBA00022679"/>
    </source>
</evidence>
<dbReference type="PANTHER" id="PTHR46417:SF1">
    <property type="entry name" value="TRNA (GUANINE-N(1)-)-METHYLTRANSFERASE"/>
    <property type="match status" value="1"/>
</dbReference>
<dbReference type="PANTHER" id="PTHR46417">
    <property type="entry name" value="TRNA (GUANINE-N(1)-)-METHYLTRANSFERASE"/>
    <property type="match status" value="1"/>
</dbReference>
<dbReference type="FunFam" id="1.10.1270.20:FF:000001">
    <property type="entry name" value="tRNA (guanine-N(1)-)-methyltransferase"/>
    <property type="match status" value="1"/>
</dbReference>
<evidence type="ECO:0000259" key="18">
    <source>
        <dbReference type="Pfam" id="PF01746"/>
    </source>
</evidence>
<dbReference type="CDD" id="cd18080">
    <property type="entry name" value="TrmD-like"/>
    <property type="match status" value="1"/>
</dbReference>
<evidence type="ECO:0000256" key="3">
    <source>
        <dbReference type="ARBA" id="ARBA00007630"/>
    </source>
</evidence>
<dbReference type="Gene3D" id="3.40.1280.10">
    <property type="match status" value="1"/>
</dbReference>
<dbReference type="GO" id="GO:0002939">
    <property type="term" value="P:tRNA N1-guanine methylation"/>
    <property type="evidence" value="ECO:0007669"/>
    <property type="project" value="TreeGrafter"/>
</dbReference>
<evidence type="ECO:0000256" key="4">
    <source>
        <dbReference type="ARBA" id="ARBA00011738"/>
    </source>
</evidence>
<proteinExistence type="inferred from homology"/>
<evidence type="ECO:0000256" key="14">
    <source>
        <dbReference type="ARBA" id="ARBA00047783"/>
    </source>
</evidence>
<keyword evidence="11 15" id="KW-0819">tRNA processing</keyword>
<name>A0A412PBM9_9FIRM</name>
<dbReference type="FunFam" id="3.40.1280.10:FF:000001">
    <property type="entry name" value="tRNA (guanine-N(1)-)-methyltransferase"/>
    <property type="match status" value="1"/>
</dbReference>
<feature type="binding site" evidence="15 16">
    <location>
        <begin position="129"/>
        <end position="134"/>
    </location>
    <ligand>
        <name>S-adenosyl-L-methionine</name>
        <dbReference type="ChEBI" id="CHEBI:59789"/>
    </ligand>
</feature>
<evidence type="ECO:0000313" key="20">
    <source>
        <dbReference type="Proteomes" id="UP000284731"/>
    </source>
</evidence>
<accession>A0A412PBM9</accession>
<dbReference type="SUPFAM" id="SSF75217">
    <property type="entry name" value="alpha/beta knot"/>
    <property type="match status" value="1"/>
</dbReference>
<evidence type="ECO:0000256" key="6">
    <source>
        <dbReference type="ARBA" id="ARBA00014679"/>
    </source>
</evidence>
<protein>
    <recommendedName>
        <fullName evidence="6 15">tRNA (guanine-N(1)-)-methyltransferase</fullName>
        <ecNumber evidence="5 15">2.1.1.228</ecNumber>
    </recommendedName>
    <alternativeName>
        <fullName evidence="12 15">M1G-methyltransferase</fullName>
    </alternativeName>
    <alternativeName>
        <fullName evidence="13 15">tRNA [GM37] methyltransferase</fullName>
    </alternativeName>
</protein>
<organism evidence="19 20">
    <name type="scientific">Solobacterium moorei</name>
    <dbReference type="NCBI Taxonomy" id="102148"/>
    <lineage>
        <taxon>Bacteria</taxon>
        <taxon>Bacillati</taxon>
        <taxon>Bacillota</taxon>
        <taxon>Erysipelotrichia</taxon>
        <taxon>Erysipelotrichales</taxon>
        <taxon>Erysipelotrichaceae</taxon>
        <taxon>Solobacterium</taxon>
    </lineage>
</organism>
<evidence type="ECO:0000256" key="12">
    <source>
        <dbReference type="ARBA" id="ARBA00029736"/>
    </source>
</evidence>
<comment type="similarity">
    <text evidence="3 15 17">Belongs to the RNA methyltransferase TrmD family.</text>
</comment>
<comment type="catalytic activity">
    <reaction evidence="14 15 17">
        <text>guanosine(37) in tRNA + S-adenosyl-L-methionine = N(1)-methylguanosine(37) in tRNA + S-adenosyl-L-homocysteine + H(+)</text>
        <dbReference type="Rhea" id="RHEA:36899"/>
        <dbReference type="Rhea" id="RHEA-COMP:10145"/>
        <dbReference type="Rhea" id="RHEA-COMP:10147"/>
        <dbReference type="ChEBI" id="CHEBI:15378"/>
        <dbReference type="ChEBI" id="CHEBI:57856"/>
        <dbReference type="ChEBI" id="CHEBI:59789"/>
        <dbReference type="ChEBI" id="CHEBI:73542"/>
        <dbReference type="ChEBI" id="CHEBI:74269"/>
        <dbReference type="EC" id="2.1.1.228"/>
    </reaction>
</comment>
<gene>
    <name evidence="15 19" type="primary">trmD</name>
    <name evidence="19" type="ORF">DWX20_08955</name>
</gene>
<comment type="function">
    <text evidence="1 15 17">Specifically methylates guanosine-37 in various tRNAs.</text>
</comment>
<evidence type="ECO:0000256" key="10">
    <source>
        <dbReference type="ARBA" id="ARBA00022691"/>
    </source>
</evidence>
<keyword evidence="8 15" id="KW-0489">Methyltransferase</keyword>
<keyword evidence="9 15" id="KW-0808">Transferase</keyword>
<dbReference type="InterPro" id="IPR002649">
    <property type="entry name" value="tRNA_m1G_MeTrfase_TrmD"/>
</dbReference>
<dbReference type="NCBIfam" id="TIGR00088">
    <property type="entry name" value="trmD"/>
    <property type="match status" value="1"/>
</dbReference>
<dbReference type="EMBL" id="QRWX01000004">
    <property type="protein sequence ID" value="RGT54283.1"/>
    <property type="molecule type" value="Genomic_DNA"/>
</dbReference>
<evidence type="ECO:0000256" key="7">
    <source>
        <dbReference type="ARBA" id="ARBA00022490"/>
    </source>
</evidence>
<dbReference type="NCBIfam" id="NF000648">
    <property type="entry name" value="PRK00026.1"/>
    <property type="match status" value="1"/>
</dbReference>
<evidence type="ECO:0000256" key="13">
    <source>
        <dbReference type="ARBA" id="ARBA00033392"/>
    </source>
</evidence>
<evidence type="ECO:0000256" key="11">
    <source>
        <dbReference type="ARBA" id="ARBA00022694"/>
    </source>
</evidence>
<dbReference type="InterPro" id="IPR016009">
    <property type="entry name" value="tRNA_MeTrfase_TRMD/TRM10"/>
</dbReference>
<dbReference type="Proteomes" id="UP000284731">
    <property type="component" value="Unassembled WGS sequence"/>
</dbReference>
<evidence type="ECO:0000313" key="19">
    <source>
        <dbReference type="EMBL" id="RGT54283.1"/>
    </source>
</evidence>
<comment type="subunit">
    <text evidence="4 15 17">Homodimer.</text>
</comment>